<organism evidence="2 3">
    <name type="scientific">Flavobacterium macacae</name>
    <dbReference type="NCBI Taxonomy" id="2488993"/>
    <lineage>
        <taxon>Bacteria</taxon>
        <taxon>Pseudomonadati</taxon>
        <taxon>Bacteroidota</taxon>
        <taxon>Flavobacteriia</taxon>
        <taxon>Flavobacteriales</taxon>
        <taxon>Flavobacteriaceae</taxon>
        <taxon>Flavobacterium</taxon>
    </lineage>
</organism>
<keyword evidence="1" id="KW-0472">Membrane</keyword>
<keyword evidence="1" id="KW-0812">Transmembrane</keyword>
<feature type="transmembrane region" description="Helical" evidence="1">
    <location>
        <begin position="165"/>
        <end position="185"/>
    </location>
</feature>
<gene>
    <name evidence="2" type="ORF">EG849_01250</name>
</gene>
<dbReference type="Proteomes" id="UP000271937">
    <property type="component" value="Unassembled WGS sequence"/>
</dbReference>
<feature type="transmembrane region" description="Helical" evidence="1">
    <location>
        <begin position="85"/>
        <end position="102"/>
    </location>
</feature>
<evidence type="ECO:0000313" key="2">
    <source>
        <dbReference type="EMBL" id="RRJ94125.1"/>
    </source>
</evidence>
<dbReference type="EMBL" id="RQVR01000001">
    <property type="protein sequence ID" value="RRJ94125.1"/>
    <property type="molecule type" value="Genomic_DNA"/>
</dbReference>
<keyword evidence="3" id="KW-1185">Reference proteome</keyword>
<evidence type="ECO:0000256" key="1">
    <source>
        <dbReference type="SAM" id="Phobius"/>
    </source>
</evidence>
<comment type="caution">
    <text evidence="2">The sequence shown here is derived from an EMBL/GenBank/DDBJ whole genome shotgun (WGS) entry which is preliminary data.</text>
</comment>
<feature type="transmembrane region" description="Helical" evidence="1">
    <location>
        <begin position="141"/>
        <end position="159"/>
    </location>
</feature>
<sequence>MKQLSLEKIKFINSYLEKSDVIFVDIRAELTDHIASAVEEKMEAENLDFYEAFKDFMVDNKKELLKEKNHFFPSIVRFSKTLYKWYNLAIALLVAITFYFISETILPFINVLIFGLIMCFYVYQTASALITKKRFAHLEQVTFSLTIIYFGSLFFNGFYKDFHGNFYSLGIVSFLLIAFLIHYCLTISKFNPKLFVR</sequence>
<keyword evidence="1" id="KW-1133">Transmembrane helix</keyword>
<dbReference type="RefSeq" id="WP_125011267.1">
    <property type="nucleotide sequence ID" value="NZ_RQVR01000001.1"/>
</dbReference>
<evidence type="ECO:0000313" key="3">
    <source>
        <dbReference type="Proteomes" id="UP000271937"/>
    </source>
</evidence>
<protein>
    <submittedName>
        <fullName evidence="2">Uncharacterized protein</fullName>
    </submittedName>
</protein>
<proteinExistence type="predicted"/>
<reference evidence="2 3" key="1">
    <citation type="submission" date="2018-11" db="EMBL/GenBank/DDBJ databases">
        <title>Flavobacterium sp. nov., YIM 102600 draft genome.</title>
        <authorList>
            <person name="Li G."/>
            <person name="Jiang Y."/>
        </authorList>
    </citation>
    <scope>NUCLEOTIDE SEQUENCE [LARGE SCALE GENOMIC DNA]</scope>
    <source>
        <strain evidence="2 3">YIM 102600</strain>
    </source>
</reference>
<accession>A0A3P3WG63</accession>
<dbReference type="AlphaFoldDB" id="A0A3P3WG63"/>
<feature type="transmembrane region" description="Helical" evidence="1">
    <location>
        <begin position="108"/>
        <end position="129"/>
    </location>
</feature>
<dbReference type="OrthoDB" id="1345503at2"/>
<name>A0A3P3WG63_9FLAO</name>